<keyword evidence="2" id="KW-1185">Reference proteome</keyword>
<dbReference type="EMBL" id="FXTC01000005">
    <property type="protein sequence ID" value="SMO72762.1"/>
    <property type="molecule type" value="Genomic_DNA"/>
</dbReference>
<dbReference type="Proteomes" id="UP000316916">
    <property type="component" value="Unassembled WGS sequence"/>
</dbReference>
<dbReference type="RefSeq" id="WP_142718481.1">
    <property type="nucleotide sequence ID" value="NZ_FXTC01000005.1"/>
</dbReference>
<protein>
    <submittedName>
        <fullName evidence="1">Uncharacterized protein</fullName>
    </submittedName>
</protein>
<dbReference type="AlphaFoldDB" id="A0A521DMD9"/>
<sequence>MTIKNIISKEDGKTIVFYKHRASWIAYEQSAYYLWQTGEYIPEVRHMKYLRKHVVSINFPNTLLPEIVNNLSTFGLIAVEKDRVQIVLRKKMNKRHFIHWKESIYYRNFKENVLSFSLETKTSVEAYQFLRKVQQNLNNHL</sequence>
<accession>A0A521DMD9</accession>
<reference evidence="1 2" key="1">
    <citation type="submission" date="2017-05" db="EMBL/GenBank/DDBJ databases">
        <authorList>
            <person name="Varghese N."/>
            <person name="Submissions S."/>
        </authorList>
    </citation>
    <scope>NUCLEOTIDE SEQUENCE [LARGE SCALE GENOMIC DNA]</scope>
    <source>
        <strain evidence="1 2">DSM 29371</strain>
    </source>
</reference>
<organism evidence="1 2">
    <name type="scientific">Chryseobacterium rhizoplanae</name>
    <dbReference type="NCBI Taxonomy" id="1609531"/>
    <lineage>
        <taxon>Bacteria</taxon>
        <taxon>Pseudomonadati</taxon>
        <taxon>Bacteroidota</taxon>
        <taxon>Flavobacteriia</taxon>
        <taxon>Flavobacteriales</taxon>
        <taxon>Weeksellaceae</taxon>
        <taxon>Chryseobacterium group</taxon>
        <taxon>Chryseobacterium</taxon>
    </lineage>
</organism>
<gene>
    <name evidence="1" type="ORF">SAMN06265171_105273</name>
</gene>
<evidence type="ECO:0000313" key="2">
    <source>
        <dbReference type="Proteomes" id="UP000316916"/>
    </source>
</evidence>
<proteinExistence type="predicted"/>
<evidence type="ECO:0000313" key="1">
    <source>
        <dbReference type="EMBL" id="SMO72762.1"/>
    </source>
</evidence>
<name>A0A521DMD9_9FLAO</name>